<gene>
    <name evidence="6" type="ORF">RCL2_000534300</name>
    <name evidence="5" type="ORF">RclHR1_13560003</name>
</gene>
<dbReference type="Pfam" id="PF20147">
    <property type="entry name" value="Crinkler"/>
    <property type="match status" value="1"/>
</dbReference>
<organism evidence="5 7">
    <name type="scientific">Rhizophagus clarus</name>
    <dbReference type="NCBI Taxonomy" id="94130"/>
    <lineage>
        <taxon>Eukaryota</taxon>
        <taxon>Fungi</taxon>
        <taxon>Fungi incertae sedis</taxon>
        <taxon>Mucoromycota</taxon>
        <taxon>Glomeromycotina</taxon>
        <taxon>Glomeromycetes</taxon>
        <taxon>Glomerales</taxon>
        <taxon>Glomeraceae</taxon>
        <taxon>Rhizophagus</taxon>
    </lineage>
</organism>
<sequence>MSDKSKASDKFDKLVEGGDIIFYCLTPSENTFDVQISSANKNQVSFLTKVIRNCRLDLFKDIDLSKLILYMNKGEADSVVILSLKNDKRAILSGTELMKPENTIFSYFNNQLQPKYQGEKGINIIVYPPTDN</sequence>
<dbReference type="AlphaFoldDB" id="A0A2Z6R2Q2"/>
<dbReference type="InterPro" id="IPR045379">
    <property type="entry name" value="Crinkler_N"/>
</dbReference>
<evidence type="ECO:0000259" key="4">
    <source>
        <dbReference type="Pfam" id="PF20147"/>
    </source>
</evidence>
<keyword evidence="7" id="KW-1185">Reference proteome</keyword>
<evidence type="ECO:0000313" key="6">
    <source>
        <dbReference type="EMBL" id="GES78022.1"/>
    </source>
</evidence>
<dbReference type="GO" id="GO:0005576">
    <property type="term" value="C:extracellular region"/>
    <property type="evidence" value="ECO:0007669"/>
    <property type="project" value="UniProtKB-SubCell"/>
</dbReference>
<evidence type="ECO:0000256" key="3">
    <source>
        <dbReference type="ARBA" id="ARBA00022525"/>
    </source>
</evidence>
<reference evidence="5 7" key="1">
    <citation type="submission" date="2017-11" db="EMBL/GenBank/DDBJ databases">
        <title>The genome of Rhizophagus clarus HR1 reveals common genetic basis of auxotrophy among arbuscular mycorrhizal fungi.</title>
        <authorList>
            <person name="Kobayashi Y."/>
        </authorList>
    </citation>
    <scope>NUCLEOTIDE SEQUENCE [LARGE SCALE GENOMIC DNA]</scope>
    <source>
        <strain evidence="5 7">HR1</strain>
    </source>
</reference>
<dbReference type="EMBL" id="BEXD01000398">
    <property type="protein sequence ID" value="GBB87098.1"/>
    <property type="molecule type" value="Genomic_DNA"/>
</dbReference>
<evidence type="ECO:0000313" key="7">
    <source>
        <dbReference type="Proteomes" id="UP000247702"/>
    </source>
</evidence>
<evidence type="ECO:0000313" key="5">
    <source>
        <dbReference type="EMBL" id="GBB87098.1"/>
    </source>
</evidence>
<name>A0A2Z6R2Q2_9GLOM</name>
<evidence type="ECO:0000256" key="2">
    <source>
        <dbReference type="ARBA" id="ARBA00004613"/>
    </source>
</evidence>
<keyword evidence="3" id="KW-0964">Secreted</keyword>
<evidence type="ECO:0000256" key="1">
    <source>
        <dbReference type="ARBA" id="ARBA00004340"/>
    </source>
</evidence>
<protein>
    <recommendedName>
        <fullName evidence="4">Crinkler effector protein N-terminal domain-containing protein</fullName>
    </recommendedName>
</protein>
<proteinExistence type="predicted"/>
<dbReference type="Proteomes" id="UP000247702">
    <property type="component" value="Unassembled WGS sequence"/>
</dbReference>
<feature type="domain" description="Crinkler effector protein N-terminal" evidence="4">
    <location>
        <begin position="24"/>
        <end position="126"/>
    </location>
</feature>
<accession>A0A2Z6R2Q2</accession>
<comment type="caution">
    <text evidence="5">The sequence shown here is derived from an EMBL/GenBank/DDBJ whole genome shotgun (WGS) entry which is preliminary data.</text>
</comment>
<dbReference type="Proteomes" id="UP000615446">
    <property type="component" value="Unassembled WGS sequence"/>
</dbReference>
<dbReference type="GO" id="GO:0043657">
    <property type="term" value="C:host cell"/>
    <property type="evidence" value="ECO:0007669"/>
    <property type="project" value="UniProtKB-SubCell"/>
</dbReference>
<dbReference type="EMBL" id="BLAL01000034">
    <property type="protein sequence ID" value="GES78022.1"/>
    <property type="molecule type" value="Genomic_DNA"/>
</dbReference>
<reference evidence="6" key="2">
    <citation type="submission" date="2019-10" db="EMBL/GenBank/DDBJ databases">
        <title>Conservation and host-specific expression of non-tandemly repeated heterogenous ribosome RNA gene in arbuscular mycorrhizal fungi.</title>
        <authorList>
            <person name="Maeda T."/>
            <person name="Kobayashi Y."/>
            <person name="Nakagawa T."/>
            <person name="Ezawa T."/>
            <person name="Yamaguchi K."/>
            <person name="Bino T."/>
            <person name="Nishimoto Y."/>
            <person name="Shigenobu S."/>
            <person name="Kawaguchi M."/>
        </authorList>
    </citation>
    <scope>NUCLEOTIDE SEQUENCE</scope>
    <source>
        <strain evidence="6">HR1</strain>
    </source>
</reference>
<comment type="subcellular location">
    <subcellularLocation>
        <location evidence="1">Host cell</location>
    </subcellularLocation>
    <subcellularLocation>
        <location evidence="2">Secreted</location>
    </subcellularLocation>
</comment>